<organism evidence="2">
    <name type="scientific">uncultured Microbacterium sp</name>
    <dbReference type="NCBI Taxonomy" id="191216"/>
    <lineage>
        <taxon>Bacteria</taxon>
        <taxon>Bacillati</taxon>
        <taxon>Actinomycetota</taxon>
        <taxon>Actinomycetes</taxon>
        <taxon>Micrococcales</taxon>
        <taxon>Microbacteriaceae</taxon>
        <taxon>Microbacterium</taxon>
        <taxon>environmental samples</taxon>
    </lineage>
</organism>
<name>A0A1Y5P8Y5_9MICO</name>
<evidence type="ECO:0000259" key="1">
    <source>
        <dbReference type="Pfam" id="PF01814"/>
    </source>
</evidence>
<dbReference type="RefSeq" id="WP_295578315.1">
    <property type="nucleotide sequence ID" value="NZ_FLQR01000013.1"/>
</dbReference>
<dbReference type="EMBL" id="FLQR01000013">
    <property type="protein sequence ID" value="SBS75143.1"/>
    <property type="molecule type" value="Genomic_DNA"/>
</dbReference>
<dbReference type="InterPro" id="IPR012312">
    <property type="entry name" value="Hemerythrin-like"/>
</dbReference>
<gene>
    <name evidence="2" type="ORF">MIPYR_90067</name>
</gene>
<proteinExistence type="predicted"/>
<dbReference type="Pfam" id="PF01814">
    <property type="entry name" value="Hemerythrin"/>
    <property type="match status" value="1"/>
</dbReference>
<accession>A0A1Y5P8Y5</accession>
<dbReference type="CDD" id="cd12108">
    <property type="entry name" value="Hr-like"/>
    <property type="match status" value="1"/>
</dbReference>
<dbReference type="Gene3D" id="1.20.120.520">
    <property type="entry name" value="nmb1532 protein domain like"/>
    <property type="match status" value="1"/>
</dbReference>
<evidence type="ECO:0000313" key="2">
    <source>
        <dbReference type="EMBL" id="SBS75143.1"/>
    </source>
</evidence>
<dbReference type="AlphaFoldDB" id="A0A1Y5P8Y5"/>
<sequence>MAATALPSSGGPAPEDAGCDTEDLVFVHDAFRRLYSVMPTGIRRTPPGDPKRVAAVARGVAMVGDALHHHHHLEDEYYWGPMETRRPACTPHVELMKQHHARVAALLDAAAPLSDAWTTRPGVATAEAFAAHVEEIGALLRLHLAREEELALPVMGEVFSQSEWDAVGEEAQKAYDRSQIFLFFGIIQDSLSPDRLDAFIAEVPAAIRILYRLIGRRQYKKSLELLSAGTARPGHYDAEALRSAL</sequence>
<protein>
    <submittedName>
        <fullName evidence="2">Putative Hemerythrin HHE cation binding domain protein</fullName>
    </submittedName>
</protein>
<feature type="domain" description="Hemerythrin-like" evidence="1">
    <location>
        <begin position="22"/>
        <end position="153"/>
    </location>
</feature>
<reference evidence="2" key="1">
    <citation type="submission" date="2016-03" db="EMBL/GenBank/DDBJ databases">
        <authorList>
            <person name="Ploux O."/>
        </authorList>
    </citation>
    <scope>NUCLEOTIDE SEQUENCE</scope>
    <source>
        <strain evidence="2">UC1</strain>
    </source>
</reference>